<dbReference type="PANTHER" id="PTHR43671">
    <property type="entry name" value="SERINE/THREONINE-PROTEIN KINASE NEK"/>
    <property type="match status" value="1"/>
</dbReference>
<evidence type="ECO:0000256" key="1">
    <source>
        <dbReference type="ARBA" id="ARBA00010886"/>
    </source>
</evidence>
<dbReference type="Pfam" id="PF12895">
    <property type="entry name" value="ANAPC3"/>
    <property type="match status" value="1"/>
</dbReference>
<dbReference type="GO" id="GO:0016301">
    <property type="term" value="F:kinase activity"/>
    <property type="evidence" value="ECO:0007669"/>
    <property type="project" value="UniProtKB-KW"/>
</dbReference>
<dbReference type="InterPro" id="IPR017441">
    <property type="entry name" value="Protein_kinase_ATP_BS"/>
</dbReference>
<dbReference type="SUPFAM" id="SSF48452">
    <property type="entry name" value="TPR-like"/>
    <property type="match status" value="1"/>
</dbReference>
<feature type="repeat" description="TPR" evidence="7">
    <location>
        <begin position="454"/>
        <end position="487"/>
    </location>
</feature>
<evidence type="ECO:0000256" key="6">
    <source>
        <dbReference type="ARBA" id="ARBA00022840"/>
    </source>
</evidence>
<feature type="binding site" evidence="8">
    <location>
        <position position="40"/>
    </location>
    <ligand>
        <name>ATP</name>
        <dbReference type="ChEBI" id="CHEBI:30616"/>
    </ligand>
</feature>
<sequence>MEGMKSISDTYEVLGKLGEGSGGVIYKAYHKRLKIEVVFKKMRNKSISMSLNRKEADILKKLHHSYLPQVLDFLDIDGDIYTVMSYIPGKSFQQLLREGERFSQNDMIRWGMQVCSALNYLHSQNPPIIHGDIKPANIMLTPQRDICLIDFNVSFFLNENTILGYTNGYSSPEQYTTASNSRGKCSIPNACYIDERADIYSVGATFYHLATGIKISDYKGKKELKFLEEHTSPAFAQVIHKALMKEPGARYQTALQMFQAFQGITKKNRNYKSLIHKQTGIRVGIVIMMLAFILVGGYGIHTVKAEKIEQYNKLVEMQITAREDNDYKEEEQKHVEAVQIYPSGLESYYQHAYSLYQQEDYKKCIEFVDYNIFRNEKVEQKQAHMSDVYYLKAESLYRLGEYQKAVKAYEQLFRLGAQKQEYYRDYAVALAYNGNSQKAEEVLQKAVEAGLKGDSIYYAKGEIEMTLGKTDEALEDFEQCIQTTDDMNMKARAFLTKSRIYEEKGDRNTSRDILLAARNTLPIQNQIQILEELAQTDIELAEREEDNSFRREAAEILQEVINQGWDSYDTYDTLVILYEKQGELDEAYTMLEIMEQLYKADYNIYKRHAFLEIDRQELKDNSDRDYNKFEEYYEKADKMYYEQLKDNNTDTEMQLLDSVYKQVKEGGWL</sequence>
<evidence type="ECO:0000313" key="12">
    <source>
        <dbReference type="Proteomes" id="UP001299546"/>
    </source>
</evidence>
<dbReference type="EC" id="2.7.11.1" evidence="2"/>
<dbReference type="Gene3D" id="1.25.40.10">
    <property type="entry name" value="Tetratricopeptide repeat domain"/>
    <property type="match status" value="1"/>
</dbReference>
<organism evidence="11 12">
    <name type="scientific">Bariatricus massiliensis</name>
    <dbReference type="NCBI Taxonomy" id="1745713"/>
    <lineage>
        <taxon>Bacteria</taxon>
        <taxon>Bacillati</taxon>
        <taxon>Bacillota</taxon>
        <taxon>Clostridia</taxon>
        <taxon>Lachnospirales</taxon>
        <taxon>Lachnospiraceae</taxon>
        <taxon>Bariatricus</taxon>
    </lineage>
</organism>
<dbReference type="SMART" id="SM00220">
    <property type="entry name" value="S_TKc"/>
    <property type="match status" value="1"/>
</dbReference>
<keyword evidence="9" id="KW-1133">Transmembrane helix</keyword>
<dbReference type="SMART" id="SM00028">
    <property type="entry name" value="TPR"/>
    <property type="match status" value="3"/>
</dbReference>
<keyword evidence="9" id="KW-0472">Membrane</keyword>
<protein>
    <recommendedName>
        <fullName evidence="2">non-specific serine/threonine protein kinase</fullName>
        <ecNumber evidence="2">2.7.11.1</ecNumber>
    </recommendedName>
</protein>
<evidence type="ECO:0000256" key="9">
    <source>
        <dbReference type="SAM" id="Phobius"/>
    </source>
</evidence>
<feature type="repeat" description="TPR" evidence="7">
    <location>
        <begin position="386"/>
        <end position="419"/>
    </location>
</feature>
<keyword evidence="4 8" id="KW-0547">Nucleotide-binding</keyword>
<dbReference type="PANTHER" id="PTHR43671:SF13">
    <property type="entry name" value="SERINE_THREONINE-PROTEIN KINASE NEK2"/>
    <property type="match status" value="1"/>
</dbReference>
<keyword evidence="3" id="KW-0808">Transferase</keyword>
<accession>A0ABS8DG35</accession>
<dbReference type="InterPro" id="IPR050660">
    <property type="entry name" value="NEK_Ser/Thr_kinase"/>
</dbReference>
<dbReference type="InterPro" id="IPR019734">
    <property type="entry name" value="TPR_rpt"/>
</dbReference>
<dbReference type="PROSITE" id="PS00107">
    <property type="entry name" value="PROTEIN_KINASE_ATP"/>
    <property type="match status" value="1"/>
</dbReference>
<dbReference type="InterPro" id="IPR011009">
    <property type="entry name" value="Kinase-like_dom_sf"/>
</dbReference>
<feature type="domain" description="Protein kinase" evidence="10">
    <location>
        <begin position="11"/>
        <end position="262"/>
    </location>
</feature>
<dbReference type="CDD" id="cd14014">
    <property type="entry name" value="STKc_PknB_like"/>
    <property type="match status" value="1"/>
</dbReference>
<evidence type="ECO:0000256" key="2">
    <source>
        <dbReference type="ARBA" id="ARBA00012513"/>
    </source>
</evidence>
<evidence type="ECO:0000259" key="10">
    <source>
        <dbReference type="PROSITE" id="PS50011"/>
    </source>
</evidence>
<dbReference type="PROSITE" id="PS50011">
    <property type="entry name" value="PROTEIN_KINASE_DOM"/>
    <property type="match status" value="1"/>
</dbReference>
<feature type="transmembrane region" description="Helical" evidence="9">
    <location>
        <begin position="279"/>
        <end position="300"/>
    </location>
</feature>
<dbReference type="InterPro" id="IPR011990">
    <property type="entry name" value="TPR-like_helical_dom_sf"/>
</dbReference>
<dbReference type="SUPFAM" id="SSF56112">
    <property type="entry name" value="Protein kinase-like (PK-like)"/>
    <property type="match status" value="1"/>
</dbReference>
<dbReference type="PROSITE" id="PS50005">
    <property type="entry name" value="TPR"/>
    <property type="match status" value="2"/>
</dbReference>
<name>A0ABS8DG35_9FIRM</name>
<keyword evidence="12" id="KW-1185">Reference proteome</keyword>
<dbReference type="PROSITE" id="PS00108">
    <property type="entry name" value="PROTEIN_KINASE_ST"/>
    <property type="match status" value="1"/>
</dbReference>
<dbReference type="Pfam" id="PF13181">
    <property type="entry name" value="TPR_8"/>
    <property type="match status" value="1"/>
</dbReference>
<dbReference type="Pfam" id="PF00069">
    <property type="entry name" value="Pkinase"/>
    <property type="match status" value="1"/>
</dbReference>
<comment type="similarity">
    <text evidence="1">Belongs to the protein kinase superfamily. NEK Ser/Thr protein kinase family. NIMA subfamily.</text>
</comment>
<dbReference type="EMBL" id="JAJCIS010000003">
    <property type="protein sequence ID" value="MCB7387062.1"/>
    <property type="molecule type" value="Genomic_DNA"/>
</dbReference>
<dbReference type="RefSeq" id="WP_227183436.1">
    <property type="nucleotide sequence ID" value="NZ_JAJCIQ010000003.1"/>
</dbReference>
<dbReference type="InterPro" id="IPR008271">
    <property type="entry name" value="Ser/Thr_kinase_AS"/>
</dbReference>
<evidence type="ECO:0000256" key="5">
    <source>
        <dbReference type="ARBA" id="ARBA00022777"/>
    </source>
</evidence>
<comment type="caution">
    <text evidence="11">The sequence shown here is derived from an EMBL/GenBank/DDBJ whole genome shotgun (WGS) entry which is preliminary data.</text>
</comment>
<keyword evidence="7" id="KW-0802">TPR repeat</keyword>
<evidence type="ECO:0000256" key="4">
    <source>
        <dbReference type="ARBA" id="ARBA00022741"/>
    </source>
</evidence>
<gene>
    <name evidence="11" type="ORF">LIZ65_07145</name>
</gene>
<reference evidence="11 12" key="1">
    <citation type="submission" date="2021-10" db="EMBL/GenBank/DDBJ databases">
        <title>Collection of gut derived symbiotic bacterial strains cultured from healthy donors.</title>
        <authorList>
            <person name="Lin H."/>
            <person name="Littmann E."/>
            <person name="Kohout C."/>
            <person name="Pamer E.G."/>
        </authorList>
    </citation>
    <scope>NUCLEOTIDE SEQUENCE [LARGE SCALE GENOMIC DNA]</scope>
    <source>
        <strain evidence="11 12">DFI.1.165</strain>
    </source>
</reference>
<evidence type="ECO:0000313" key="11">
    <source>
        <dbReference type="EMBL" id="MCB7387062.1"/>
    </source>
</evidence>
<evidence type="ECO:0000256" key="3">
    <source>
        <dbReference type="ARBA" id="ARBA00022679"/>
    </source>
</evidence>
<dbReference type="Proteomes" id="UP001299546">
    <property type="component" value="Unassembled WGS sequence"/>
</dbReference>
<proteinExistence type="inferred from homology"/>
<evidence type="ECO:0000256" key="7">
    <source>
        <dbReference type="PROSITE-ProRule" id="PRU00339"/>
    </source>
</evidence>
<keyword evidence="9" id="KW-0812">Transmembrane</keyword>
<evidence type="ECO:0000256" key="8">
    <source>
        <dbReference type="PROSITE-ProRule" id="PRU10141"/>
    </source>
</evidence>
<dbReference type="InterPro" id="IPR000719">
    <property type="entry name" value="Prot_kinase_dom"/>
</dbReference>
<keyword evidence="5 11" id="KW-0418">Kinase</keyword>
<keyword evidence="6 8" id="KW-0067">ATP-binding</keyword>
<dbReference type="Gene3D" id="1.10.510.10">
    <property type="entry name" value="Transferase(Phosphotransferase) domain 1"/>
    <property type="match status" value="1"/>
</dbReference>